<protein>
    <submittedName>
        <fullName evidence="2">SAM-dependent methyltransferase</fullName>
    </submittedName>
</protein>
<dbReference type="GO" id="GO:0004808">
    <property type="term" value="F:tRNA (5-methylaminomethyl-2-thiouridylate)(34)-methyltransferase activity"/>
    <property type="evidence" value="ECO:0007669"/>
    <property type="project" value="InterPro"/>
</dbReference>
<dbReference type="EMBL" id="CP022384">
    <property type="protein sequence ID" value="ATA82961.1"/>
    <property type="molecule type" value="Genomic_DNA"/>
</dbReference>
<dbReference type="InterPro" id="IPR047785">
    <property type="entry name" value="tRNA_MNMC2"/>
</dbReference>
<feature type="domain" description="MnmC-like methyltransferase" evidence="1">
    <location>
        <begin position="139"/>
        <end position="219"/>
    </location>
</feature>
<dbReference type="KEGG" id="clk:CGC53_09055"/>
<accession>A0A250FD00</accession>
<organism evidence="2 3">
    <name type="scientific">Capnocytophaga leadbetteri</name>
    <dbReference type="NCBI Taxonomy" id="327575"/>
    <lineage>
        <taxon>Bacteria</taxon>
        <taxon>Pseudomonadati</taxon>
        <taxon>Bacteroidota</taxon>
        <taxon>Flavobacteriia</taxon>
        <taxon>Flavobacteriales</taxon>
        <taxon>Flavobacteriaceae</taxon>
        <taxon>Capnocytophaga</taxon>
    </lineage>
</organism>
<dbReference type="RefSeq" id="WP_095914905.1">
    <property type="nucleotide sequence ID" value="NZ_CP022384.1"/>
</dbReference>
<keyword evidence="2" id="KW-0489">Methyltransferase</keyword>
<dbReference type="AlphaFoldDB" id="A0A250FD00"/>
<evidence type="ECO:0000313" key="2">
    <source>
        <dbReference type="EMBL" id="ATA82961.1"/>
    </source>
</evidence>
<reference evidence="3" key="1">
    <citation type="submission" date="2017-06" db="EMBL/GenBank/DDBJ databases">
        <title>Capnocytophaga spp. assemblies.</title>
        <authorList>
            <person name="Gulvik C.A."/>
        </authorList>
    </citation>
    <scope>NUCLEOTIDE SEQUENCE [LARGE SCALE GENOMIC DNA]</scope>
    <source>
        <strain evidence="3">H6253</strain>
    </source>
</reference>
<evidence type="ECO:0000259" key="1">
    <source>
        <dbReference type="Pfam" id="PF05430"/>
    </source>
</evidence>
<dbReference type="Gene3D" id="3.40.50.150">
    <property type="entry name" value="Vaccinia Virus protein VP39"/>
    <property type="match status" value="1"/>
</dbReference>
<dbReference type="InterPro" id="IPR029063">
    <property type="entry name" value="SAM-dependent_MTases_sf"/>
</dbReference>
<keyword evidence="2" id="KW-0808">Transferase</keyword>
<keyword evidence="3" id="KW-1185">Reference proteome</keyword>
<evidence type="ECO:0000313" key="3">
    <source>
        <dbReference type="Proteomes" id="UP000217276"/>
    </source>
</evidence>
<dbReference type="Proteomes" id="UP000217276">
    <property type="component" value="Chromosome"/>
</dbReference>
<dbReference type="GO" id="GO:0032259">
    <property type="term" value="P:methylation"/>
    <property type="evidence" value="ECO:0007669"/>
    <property type="project" value="UniProtKB-KW"/>
</dbReference>
<dbReference type="PANTHER" id="PTHR39963">
    <property type="entry name" value="SLL0983 PROTEIN"/>
    <property type="match status" value="1"/>
</dbReference>
<dbReference type="NCBIfam" id="NF033855">
    <property type="entry name" value="tRNA_MNMC2"/>
    <property type="match status" value="1"/>
</dbReference>
<dbReference type="Pfam" id="PF05430">
    <property type="entry name" value="Methyltransf_30"/>
    <property type="match status" value="1"/>
</dbReference>
<name>A0A250FD00_9FLAO</name>
<dbReference type="GO" id="GO:0016645">
    <property type="term" value="F:oxidoreductase activity, acting on the CH-NH group of donors"/>
    <property type="evidence" value="ECO:0007669"/>
    <property type="project" value="InterPro"/>
</dbReference>
<sequence length="220" mass="24934">MKHELIQTSDGSTSLYIADLQETYHSKHGALQETLHVFIHNGLQLFQQQAVSILEIGFGTGLNALVTYLKHTDLNLSIHYETVEAYPLSWEEASLMNFPSVLNTPALSPIFEQMHTCAWDEPIALSPTFSFKKRLQRFEEIDDPASFDLIYFDAFGAQVQPELWEVSIFQKMYNALKPNGYLVTYAAKGSVRRAMQACGFGVERLPGPPMKREMLRARKG</sequence>
<dbReference type="SUPFAM" id="SSF53335">
    <property type="entry name" value="S-adenosyl-L-methionine-dependent methyltransferases"/>
    <property type="match status" value="1"/>
</dbReference>
<proteinExistence type="predicted"/>
<dbReference type="PANTHER" id="PTHR39963:SF1">
    <property type="entry name" value="MNMC-LIKE METHYLTRANSFERASE DOMAIN-CONTAINING PROTEIN"/>
    <property type="match status" value="1"/>
</dbReference>
<gene>
    <name evidence="2" type="ORF">CGC53_09055</name>
</gene>
<dbReference type="InterPro" id="IPR008471">
    <property type="entry name" value="MnmC-like_methylTransf"/>
</dbReference>